<dbReference type="Pfam" id="PF02897">
    <property type="entry name" value="Peptidase_S9_N"/>
    <property type="match status" value="1"/>
</dbReference>
<protein>
    <submittedName>
        <fullName evidence="7">Oligopeptidase B</fullName>
    </submittedName>
</protein>
<evidence type="ECO:0000313" key="8">
    <source>
        <dbReference type="Proteomes" id="UP000222366"/>
    </source>
</evidence>
<dbReference type="InterPro" id="IPR023302">
    <property type="entry name" value="Pept_S9A_N"/>
</dbReference>
<dbReference type="EMBL" id="NJAJ01000002">
    <property type="protein sequence ID" value="PHM67650.1"/>
    <property type="molecule type" value="Genomic_DNA"/>
</dbReference>
<dbReference type="InterPro" id="IPR001375">
    <property type="entry name" value="Peptidase_S9_cat"/>
</dbReference>
<dbReference type="Gene3D" id="3.40.50.1820">
    <property type="entry name" value="alpha/beta hydrolase"/>
    <property type="match status" value="1"/>
</dbReference>
<dbReference type="GO" id="GO:0004252">
    <property type="term" value="F:serine-type endopeptidase activity"/>
    <property type="evidence" value="ECO:0007669"/>
    <property type="project" value="InterPro"/>
</dbReference>
<organism evidence="7 8">
    <name type="scientific">Xenorhabdus stockiae</name>
    <dbReference type="NCBI Taxonomy" id="351614"/>
    <lineage>
        <taxon>Bacteria</taxon>
        <taxon>Pseudomonadati</taxon>
        <taxon>Pseudomonadota</taxon>
        <taxon>Gammaproteobacteria</taxon>
        <taxon>Enterobacterales</taxon>
        <taxon>Morganellaceae</taxon>
        <taxon>Xenorhabdus</taxon>
    </lineage>
</organism>
<keyword evidence="4" id="KW-0812">Transmembrane</keyword>
<keyword evidence="1" id="KW-0645">Protease</keyword>
<evidence type="ECO:0000259" key="6">
    <source>
        <dbReference type="Pfam" id="PF02897"/>
    </source>
</evidence>
<keyword evidence="2" id="KW-0378">Hydrolase</keyword>
<feature type="transmembrane region" description="Helical" evidence="4">
    <location>
        <begin position="14"/>
        <end position="34"/>
    </location>
</feature>
<keyword evidence="3" id="KW-0720">Serine protease</keyword>
<dbReference type="AlphaFoldDB" id="A0A2D0KW28"/>
<evidence type="ECO:0000256" key="1">
    <source>
        <dbReference type="ARBA" id="ARBA00022670"/>
    </source>
</evidence>
<feature type="domain" description="Peptidase S9A N-terminal" evidence="6">
    <location>
        <begin position="74"/>
        <end position="482"/>
    </location>
</feature>
<reference evidence="7 8" key="1">
    <citation type="journal article" date="2017" name="Nat. Microbiol.">
        <title>Natural product diversity associated with the nematode symbionts Photorhabdus and Xenorhabdus.</title>
        <authorList>
            <person name="Tobias N.J."/>
            <person name="Wolff H."/>
            <person name="Djahanschiri B."/>
            <person name="Grundmann F."/>
            <person name="Kronenwerth M."/>
            <person name="Shi Y.M."/>
            <person name="Simonyi S."/>
            <person name="Grun P."/>
            <person name="Shapiro-Ilan D."/>
            <person name="Pidot S.J."/>
            <person name="Stinear T.P."/>
            <person name="Ebersberger I."/>
            <person name="Bode H.B."/>
        </authorList>
    </citation>
    <scope>NUCLEOTIDE SEQUENCE [LARGE SCALE GENOMIC DNA]</scope>
    <source>
        <strain evidence="7 8">DSM 17904</strain>
    </source>
</reference>
<dbReference type="Proteomes" id="UP000222366">
    <property type="component" value="Unassembled WGS sequence"/>
</dbReference>
<keyword evidence="8" id="KW-1185">Reference proteome</keyword>
<dbReference type="SUPFAM" id="SSF53474">
    <property type="entry name" value="alpha/beta-Hydrolases"/>
    <property type="match status" value="1"/>
</dbReference>
<dbReference type="InterPro" id="IPR051167">
    <property type="entry name" value="Prolyl_oligopep/macrocyclase"/>
</dbReference>
<gene>
    <name evidence="7" type="ORF">Xsto_00213</name>
</gene>
<dbReference type="GO" id="GO:0070012">
    <property type="term" value="F:oligopeptidase activity"/>
    <property type="evidence" value="ECO:0007669"/>
    <property type="project" value="TreeGrafter"/>
</dbReference>
<proteinExistence type="predicted"/>
<sequence length="758" mass="85892">MLPESPIYSRKENVFVFFMLKYMLEITLILFFTIRRSLILPVTNRRKFIKICAQTAGGVFAMAALPGSIRLAIAADNGVVTSDEFLWLEDLQGETAQQWVKQENQRTIARYTQGGGFRKLEQQVLNILNKDTRIPWVNKHGDYYYNFWQDQANPRGLLRRTTLQEYRKAKPAWETVLDIDALGKEEGKDWLYHGLQPLAPEYRYCLMKLSPDGGDAVEIREFDLENKRFVENGFNVPVAKSRVSWIDKDTVFIATDFGPGSMTQSGYARIAKRWQRGTPLSAAETLYEAKPEDMAVFAYRERTPGFERDYVGRSLDFYRREYFLLTKQNQKVRIDIPEDAEINSHREWLLIRPSKDWDVGGKRYPSGALLAANFDDYLAGKRELQVLFTPNEQTALSGYSSTRDHLILSIMDNVVNRLEVLTPQGNSWQRQPLGNPGSMSNISATGIDEETNDYFLTINNFLHPASLYIGNLDGSEAELLKQGPKDFDAGNYQVSQHFARSKDGTRVPYFQISAKGLKLNGSNPTLLNGYGGFEISLLPNYIGTEGLTWLGRGGVYVVANIRGGGEYGPAWHQAALMQNRHRAYEDFAAVAQDLIARKVTSSKHIGARGRSNGGLLVGNMLTLYPQLFGCIVCGVPLLDMQRYSQLSAGASWIAEYGDPSQPDQWAYIKTFSPYHNIKEHVAYPPVLFYTATSDDRVHPSHARKMAARMQKMGYQQVYFYENTVGGHSAAADKKQTAFQNTMFSEFMWSHLNNKTPTT</sequence>
<evidence type="ECO:0000256" key="4">
    <source>
        <dbReference type="SAM" id="Phobius"/>
    </source>
</evidence>
<dbReference type="GO" id="GO:0006508">
    <property type="term" value="P:proteolysis"/>
    <property type="evidence" value="ECO:0007669"/>
    <property type="project" value="UniProtKB-KW"/>
</dbReference>
<evidence type="ECO:0000256" key="3">
    <source>
        <dbReference type="ARBA" id="ARBA00022825"/>
    </source>
</evidence>
<dbReference type="InterPro" id="IPR029058">
    <property type="entry name" value="AB_hydrolase_fold"/>
</dbReference>
<dbReference type="Pfam" id="PF00326">
    <property type="entry name" value="Peptidase_S9"/>
    <property type="match status" value="1"/>
</dbReference>
<keyword evidence="4" id="KW-1133">Transmembrane helix</keyword>
<feature type="domain" description="Peptidase S9 prolyl oligopeptidase catalytic" evidence="5">
    <location>
        <begin position="548"/>
        <end position="753"/>
    </location>
</feature>
<evidence type="ECO:0000313" key="7">
    <source>
        <dbReference type="EMBL" id="PHM67650.1"/>
    </source>
</evidence>
<dbReference type="PRINTS" id="PR00862">
    <property type="entry name" value="PROLIGOPTASE"/>
</dbReference>
<dbReference type="GO" id="GO:0005829">
    <property type="term" value="C:cytosol"/>
    <property type="evidence" value="ECO:0007669"/>
    <property type="project" value="TreeGrafter"/>
</dbReference>
<dbReference type="Gene3D" id="2.130.10.120">
    <property type="entry name" value="Prolyl oligopeptidase, N-terminal domain"/>
    <property type="match status" value="1"/>
</dbReference>
<dbReference type="SUPFAM" id="SSF50993">
    <property type="entry name" value="Peptidase/esterase 'gauge' domain"/>
    <property type="match status" value="1"/>
</dbReference>
<dbReference type="InterPro" id="IPR002470">
    <property type="entry name" value="Peptidase_S9A"/>
</dbReference>
<evidence type="ECO:0000256" key="2">
    <source>
        <dbReference type="ARBA" id="ARBA00022801"/>
    </source>
</evidence>
<accession>A0A2D0KW28</accession>
<name>A0A2D0KW28_9GAMM</name>
<keyword evidence="4" id="KW-0472">Membrane</keyword>
<comment type="caution">
    <text evidence="7">The sequence shown here is derived from an EMBL/GenBank/DDBJ whole genome shotgun (WGS) entry which is preliminary data.</text>
</comment>
<dbReference type="PANTHER" id="PTHR42881:SF13">
    <property type="entry name" value="PROLYL ENDOPEPTIDASE"/>
    <property type="match status" value="1"/>
</dbReference>
<dbReference type="PANTHER" id="PTHR42881">
    <property type="entry name" value="PROLYL ENDOPEPTIDASE"/>
    <property type="match status" value="1"/>
</dbReference>
<evidence type="ECO:0000259" key="5">
    <source>
        <dbReference type="Pfam" id="PF00326"/>
    </source>
</evidence>